<reference evidence="2 3" key="1">
    <citation type="submission" date="2013-03" db="EMBL/GenBank/DDBJ databases">
        <title>The Genome Sequence of Phialophora europaea CBS 101466.</title>
        <authorList>
            <consortium name="The Broad Institute Genomics Platform"/>
            <person name="Cuomo C."/>
            <person name="de Hoog S."/>
            <person name="Gorbushina A."/>
            <person name="Walker B."/>
            <person name="Young S.K."/>
            <person name="Zeng Q."/>
            <person name="Gargeya S."/>
            <person name="Fitzgerald M."/>
            <person name="Haas B."/>
            <person name="Abouelleil A."/>
            <person name="Allen A.W."/>
            <person name="Alvarado L."/>
            <person name="Arachchi H.M."/>
            <person name="Berlin A.M."/>
            <person name="Chapman S.B."/>
            <person name="Gainer-Dewar J."/>
            <person name="Goldberg J."/>
            <person name="Griggs A."/>
            <person name="Gujja S."/>
            <person name="Hansen M."/>
            <person name="Howarth C."/>
            <person name="Imamovic A."/>
            <person name="Ireland A."/>
            <person name="Larimer J."/>
            <person name="McCowan C."/>
            <person name="Murphy C."/>
            <person name="Pearson M."/>
            <person name="Poon T.W."/>
            <person name="Priest M."/>
            <person name="Roberts A."/>
            <person name="Saif S."/>
            <person name="Shea T."/>
            <person name="Sisk P."/>
            <person name="Sykes S."/>
            <person name="Wortman J."/>
            <person name="Nusbaum C."/>
            <person name="Birren B."/>
        </authorList>
    </citation>
    <scope>NUCLEOTIDE SEQUENCE [LARGE SCALE GENOMIC DNA]</scope>
    <source>
        <strain evidence="2 3">CBS 101466</strain>
    </source>
</reference>
<evidence type="ECO:0000256" key="1">
    <source>
        <dbReference type="SAM" id="MobiDB-lite"/>
    </source>
</evidence>
<feature type="compositionally biased region" description="Basic and acidic residues" evidence="1">
    <location>
        <begin position="24"/>
        <end position="47"/>
    </location>
</feature>
<dbReference type="OrthoDB" id="2159131at2759"/>
<dbReference type="GeneID" id="19970667"/>
<dbReference type="HOGENOM" id="CLU_047019_0_1_1"/>
<organism evidence="2 3">
    <name type="scientific">Cyphellophora europaea (strain CBS 101466)</name>
    <name type="common">Phialophora europaea</name>
    <dbReference type="NCBI Taxonomy" id="1220924"/>
    <lineage>
        <taxon>Eukaryota</taxon>
        <taxon>Fungi</taxon>
        <taxon>Dikarya</taxon>
        <taxon>Ascomycota</taxon>
        <taxon>Pezizomycotina</taxon>
        <taxon>Eurotiomycetes</taxon>
        <taxon>Chaetothyriomycetidae</taxon>
        <taxon>Chaetothyriales</taxon>
        <taxon>Cyphellophoraceae</taxon>
        <taxon>Cyphellophora</taxon>
    </lineage>
</organism>
<dbReference type="STRING" id="1220924.W2S052"/>
<dbReference type="eggNOG" id="ENOG502RR25">
    <property type="taxonomic scope" value="Eukaryota"/>
</dbReference>
<feature type="compositionally biased region" description="Basic and acidic residues" evidence="1">
    <location>
        <begin position="206"/>
        <end position="235"/>
    </location>
</feature>
<proteinExistence type="predicted"/>
<keyword evidence="3" id="KW-1185">Reference proteome</keyword>
<evidence type="ECO:0000313" key="2">
    <source>
        <dbReference type="EMBL" id="ETN41393.1"/>
    </source>
</evidence>
<accession>W2S052</accession>
<name>W2S052_CYPE1</name>
<sequence length="299" mass="34724">MPLHLLGKKSWNVYNPESIARVRKDEAEAQARSAEQERQKQDAESNKRLAILRGEQSTEAEVPTLPDDEPRHSQKRRKTADRGGNGTHAQVQKHVLNTPMKGPALFDRDGHIDLLSDHAQLRQNQSKPAEQTVEPRGMRLADAAEYGAKSGDPWYRSSLSDGSYRQDRISTDVWGNADPRRQEREKQRIDASDPLAAMKKGVKQLRRAEEDRRQWKAQRERDLNEVETLARETAQRRRKNSDADSIEGFDLDDGYTKRRHKHATGSKDTHHRRHRHHRHRSRSRDRQRYRSRSPRKPGD</sequence>
<dbReference type="RefSeq" id="XP_008715902.1">
    <property type="nucleotide sequence ID" value="XM_008717680.1"/>
</dbReference>
<feature type="region of interest" description="Disordered" evidence="1">
    <location>
        <begin position="120"/>
        <end position="299"/>
    </location>
</feature>
<feature type="compositionally biased region" description="Acidic residues" evidence="1">
    <location>
        <begin position="244"/>
        <end position="253"/>
    </location>
</feature>
<dbReference type="AlphaFoldDB" id="W2S052"/>
<dbReference type="InParanoid" id="W2S052"/>
<dbReference type="VEuPathDB" id="FungiDB:HMPREF1541_03328"/>
<dbReference type="PANTHER" id="PTHR22093:SF0">
    <property type="entry name" value="LEUKOCYTE RECEPTOR CLUSTER MEMBER 1"/>
    <property type="match status" value="1"/>
</dbReference>
<dbReference type="PANTHER" id="PTHR22093">
    <property type="entry name" value="LEUKOCYTE RECEPTOR CLUSTER LRC MEMBER 1"/>
    <property type="match status" value="1"/>
</dbReference>
<feature type="region of interest" description="Disordered" evidence="1">
    <location>
        <begin position="24"/>
        <end position="108"/>
    </location>
</feature>
<dbReference type="Proteomes" id="UP000030752">
    <property type="component" value="Unassembled WGS sequence"/>
</dbReference>
<dbReference type="EMBL" id="KB822719">
    <property type="protein sequence ID" value="ETN41393.1"/>
    <property type="molecule type" value="Genomic_DNA"/>
</dbReference>
<evidence type="ECO:0008006" key="4">
    <source>
        <dbReference type="Google" id="ProtNLM"/>
    </source>
</evidence>
<protein>
    <recommendedName>
        <fullName evidence="4">CBF1-interacting co-repressor CIR N-terminal domain-containing protein</fullName>
    </recommendedName>
</protein>
<gene>
    <name evidence="2" type="ORF">HMPREF1541_03328</name>
</gene>
<evidence type="ECO:0000313" key="3">
    <source>
        <dbReference type="Proteomes" id="UP000030752"/>
    </source>
</evidence>
<feature type="compositionally biased region" description="Basic and acidic residues" evidence="1">
    <location>
        <begin position="178"/>
        <end position="191"/>
    </location>
</feature>
<feature type="compositionally biased region" description="Basic residues" evidence="1">
    <location>
        <begin position="257"/>
        <end position="299"/>
    </location>
</feature>
<dbReference type="InterPro" id="IPR039875">
    <property type="entry name" value="LENG1-like"/>
</dbReference>